<reference evidence="12 13" key="1">
    <citation type="submission" date="2024-06" db="EMBL/GenBank/DDBJ databases">
        <title>Genomic Encyclopedia of Type Strains, Phase IV (KMG-IV): sequencing the most valuable type-strain genomes for metagenomic binning, comparative biology and taxonomic classification.</title>
        <authorList>
            <person name="Goeker M."/>
        </authorList>
    </citation>
    <scope>NUCLEOTIDE SEQUENCE [LARGE SCALE GENOMIC DNA]</scope>
    <source>
        <strain evidence="12 13">DSM 21460</strain>
    </source>
</reference>
<gene>
    <name evidence="12" type="ORF">ABID14_001342</name>
</gene>
<evidence type="ECO:0000256" key="7">
    <source>
        <dbReference type="ARBA" id="ARBA00023012"/>
    </source>
</evidence>
<dbReference type="InterPro" id="IPR035965">
    <property type="entry name" value="PAS-like_dom_sf"/>
</dbReference>
<dbReference type="SMART" id="SM00388">
    <property type="entry name" value="HisKA"/>
    <property type="match status" value="1"/>
</dbReference>
<keyword evidence="10" id="KW-0812">Transmembrane</keyword>
<dbReference type="InterPro" id="IPR036890">
    <property type="entry name" value="HATPase_C_sf"/>
</dbReference>
<dbReference type="InterPro" id="IPR050351">
    <property type="entry name" value="BphY/WalK/GraS-like"/>
</dbReference>
<feature type="transmembrane region" description="Helical" evidence="10">
    <location>
        <begin position="146"/>
        <end position="171"/>
    </location>
</feature>
<keyword evidence="6 12" id="KW-0418">Kinase</keyword>
<evidence type="ECO:0000256" key="10">
    <source>
        <dbReference type="SAM" id="Phobius"/>
    </source>
</evidence>
<name>A0ABV2JAB8_9FIRM</name>
<protein>
    <recommendedName>
        <fullName evidence="3">histidine kinase</fullName>
        <ecNumber evidence="3">2.7.13.3</ecNumber>
    </recommendedName>
</protein>
<keyword evidence="13" id="KW-1185">Reference proteome</keyword>
<dbReference type="InterPro" id="IPR036097">
    <property type="entry name" value="HisK_dim/P_sf"/>
</dbReference>
<evidence type="ECO:0000256" key="9">
    <source>
        <dbReference type="SAM" id="Coils"/>
    </source>
</evidence>
<dbReference type="CDD" id="cd00075">
    <property type="entry name" value="HATPase"/>
    <property type="match status" value="1"/>
</dbReference>
<dbReference type="Gene3D" id="3.30.565.10">
    <property type="entry name" value="Histidine kinase-like ATPase, C-terminal domain"/>
    <property type="match status" value="1"/>
</dbReference>
<keyword evidence="7" id="KW-0902">Two-component regulatory system</keyword>
<feature type="coiled-coil region" evidence="9">
    <location>
        <begin position="205"/>
        <end position="239"/>
    </location>
</feature>
<feature type="transmembrane region" description="Helical" evidence="10">
    <location>
        <begin position="6"/>
        <end position="29"/>
    </location>
</feature>
<keyword evidence="4" id="KW-0597">Phosphoprotein</keyword>
<keyword evidence="9" id="KW-0175">Coiled coil</keyword>
<evidence type="ECO:0000256" key="4">
    <source>
        <dbReference type="ARBA" id="ARBA00022553"/>
    </source>
</evidence>
<feature type="domain" description="Histidine kinase" evidence="11">
    <location>
        <begin position="343"/>
        <end position="556"/>
    </location>
</feature>
<dbReference type="PANTHER" id="PTHR45453">
    <property type="entry name" value="PHOSPHATE REGULON SENSOR PROTEIN PHOR"/>
    <property type="match status" value="1"/>
</dbReference>
<dbReference type="RefSeq" id="WP_354368401.1">
    <property type="nucleotide sequence ID" value="NZ_JBEPMA010000007.1"/>
</dbReference>
<dbReference type="Gene3D" id="1.10.287.130">
    <property type="match status" value="1"/>
</dbReference>
<comment type="caution">
    <text evidence="12">The sequence shown here is derived from an EMBL/GenBank/DDBJ whole genome shotgun (WGS) entry which is preliminary data.</text>
</comment>
<organism evidence="12 13">
    <name type="scientific">Peptoniphilus olsenii</name>
    <dbReference type="NCBI Taxonomy" id="411570"/>
    <lineage>
        <taxon>Bacteria</taxon>
        <taxon>Bacillati</taxon>
        <taxon>Bacillota</taxon>
        <taxon>Tissierellia</taxon>
        <taxon>Tissierellales</taxon>
        <taxon>Peptoniphilaceae</taxon>
        <taxon>Peptoniphilus</taxon>
    </lineage>
</organism>
<keyword evidence="5 12" id="KW-0808">Transferase</keyword>
<evidence type="ECO:0000256" key="1">
    <source>
        <dbReference type="ARBA" id="ARBA00000085"/>
    </source>
</evidence>
<sequence length="563" mass="64355">MENKFFRYLLGISFLTLFLSTIASMFVYYSVYVTRSNEDLDDVVFTLEKSMNKYGEDLDLLEQISKGRKDIRITLIKANGDVIFDSSQNPKFLPTHADRPEVIKAKETGFAQVVRYSTTVSKDLYYVSRTIDNGNVIRVAREMDNLVGAFIKVLPIDLVFSLLIFLVGSIVSQKLTKKTFDPLNNLGEDLSNIDVEKFPELSPFITKINKQNNMITDNLRELKREKDTIQTILRNMKEALIIIDENKNLLSVNNSAENLFNAKRNLIGESVLTLIRDSDLIKLIENALYGESTETISDIEDRKFKTYINPVFEDRRVKGVVLLFIDETEEIRALKLREEFSSNVSHELKTPLTSICGFSELLVNGMVDEDNKNEFYRLIYNDSKRLLTLIEDIMKISGLDSNASFTREEVALNKLMRDIIKAESSVIEEKNISVKLEGDGKVVENKTMMWELFANIINNGIKYNKDDGSLNIKIREFAEDVKIEIIDSGIGISNEDLNRIFERFYRVEKSRSRKIGGTGLGLSIVKHILQSIDGKLEISSKLDVGTKFNITLKKNRKEAIEKE</sequence>
<keyword evidence="8 10" id="KW-0472">Membrane</keyword>
<dbReference type="CDD" id="cd00082">
    <property type="entry name" value="HisKA"/>
    <property type="match status" value="1"/>
</dbReference>
<dbReference type="SMART" id="SM00387">
    <property type="entry name" value="HATPase_c"/>
    <property type="match status" value="1"/>
</dbReference>
<dbReference type="EMBL" id="JBEPMA010000007">
    <property type="protein sequence ID" value="MET3617708.1"/>
    <property type="molecule type" value="Genomic_DNA"/>
</dbReference>
<dbReference type="SUPFAM" id="SSF55874">
    <property type="entry name" value="ATPase domain of HSP90 chaperone/DNA topoisomerase II/histidine kinase"/>
    <property type="match status" value="1"/>
</dbReference>
<dbReference type="SUPFAM" id="SSF55785">
    <property type="entry name" value="PYP-like sensor domain (PAS domain)"/>
    <property type="match status" value="1"/>
</dbReference>
<evidence type="ECO:0000313" key="13">
    <source>
        <dbReference type="Proteomes" id="UP001549162"/>
    </source>
</evidence>
<dbReference type="SMART" id="SM00091">
    <property type="entry name" value="PAS"/>
    <property type="match status" value="1"/>
</dbReference>
<dbReference type="InterPro" id="IPR003594">
    <property type="entry name" value="HATPase_dom"/>
</dbReference>
<dbReference type="InterPro" id="IPR000014">
    <property type="entry name" value="PAS"/>
</dbReference>
<dbReference type="InterPro" id="IPR003661">
    <property type="entry name" value="HisK_dim/P_dom"/>
</dbReference>
<dbReference type="InterPro" id="IPR004358">
    <property type="entry name" value="Sig_transdc_His_kin-like_C"/>
</dbReference>
<evidence type="ECO:0000256" key="2">
    <source>
        <dbReference type="ARBA" id="ARBA00004370"/>
    </source>
</evidence>
<dbReference type="Pfam" id="PF00512">
    <property type="entry name" value="HisKA"/>
    <property type="match status" value="1"/>
</dbReference>
<dbReference type="Gene3D" id="3.30.450.20">
    <property type="entry name" value="PAS domain"/>
    <property type="match status" value="1"/>
</dbReference>
<evidence type="ECO:0000259" key="11">
    <source>
        <dbReference type="PROSITE" id="PS50109"/>
    </source>
</evidence>
<proteinExistence type="predicted"/>
<comment type="catalytic activity">
    <reaction evidence="1">
        <text>ATP + protein L-histidine = ADP + protein N-phospho-L-histidine.</text>
        <dbReference type="EC" id="2.7.13.3"/>
    </reaction>
</comment>
<evidence type="ECO:0000256" key="6">
    <source>
        <dbReference type="ARBA" id="ARBA00022777"/>
    </source>
</evidence>
<evidence type="ECO:0000256" key="5">
    <source>
        <dbReference type="ARBA" id="ARBA00022679"/>
    </source>
</evidence>
<dbReference type="SUPFAM" id="SSF47384">
    <property type="entry name" value="Homodimeric domain of signal transducing histidine kinase"/>
    <property type="match status" value="1"/>
</dbReference>
<dbReference type="GO" id="GO:0004673">
    <property type="term" value="F:protein histidine kinase activity"/>
    <property type="evidence" value="ECO:0007669"/>
    <property type="project" value="UniProtKB-EC"/>
</dbReference>
<evidence type="ECO:0000256" key="8">
    <source>
        <dbReference type="ARBA" id="ARBA00023136"/>
    </source>
</evidence>
<dbReference type="PANTHER" id="PTHR45453:SF1">
    <property type="entry name" value="PHOSPHATE REGULON SENSOR PROTEIN PHOR"/>
    <property type="match status" value="1"/>
</dbReference>
<evidence type="ECO:0000313" key="12">
    <source>
        <dbReference type="EMBL" id="MET3617708.1"/>
    </source>
</evidence>
<dbReference type="PROSITE" id="PS50109">
    <property type="entry name" value="HIS_KIN"/>
    <property type="match status" value="1"/>
</dbReference>
<dbReference type="PRINTS" id="PR00344">
    <property type="entry name" value="BCTRLSENSOR"/>
</dbReference>
<dbReference type="EC" id="2.7.13.3" evidence="3"/>
<keyword evidence="10" id="KW-1133">Transmembrane helix</keyword>
<dbReference type="InterPro" id="IPR005467">
    <property type="entry name" value="His_kinase_dom"/>
</dbReference>
<evidence type="ECO:0000256" key="3">
    <source>
        <dbReference type="ARBA" id="ARBA00012438"/>
    </source>
</evidence>
<dbReference type="Pfam" id="PF02518">
    <property type="entry name" value="HATPase_c"/>
    <property type="match status" value="1"/>
</dbReference>
<dbReference type="Pfam" id="PF13188">
    <property type="entry name" value="PAS_8"/>
    <property type="match status" value="1"/>
</dbReference>
<dbReference type="Proteomes" id="UP001549162">
    <property type="component" value="Unassembled WGS sequence"/>
</dbReference>
<accession>A0ABV2JAB8</accession>
<comment type="subcellular location">
    <subcellularLocation>
        <location evidence="2">Membrane</location>
    </subcellularLocation>
</comment>